<dbReference type="EMBL" id="JARPMG010000008">
    <property type="protein sequence ID" value="KAJ8098863.1"/>
    <property type="molecule type" value="Genomic_DNA"/>
</dbReference>
<gene>
    <name evidence="1" type="ORF">POJ06DRAFT_292522</name>
</gene>
<organism evidence="1 2">
    <name type="scientific">Lipomyces tetrasporus</name>
    <dbReference type="NCBI Taxonomy" id="54092"/>
    <lineage>
        <taxon>Eukaryota</taxon>
        <taxon>Fungi</taxon>
        <taxon>Dikarya</taxon>
        <taxon>Ascomycota</taxon>
        <taxon>Saccharomycotina</taxon>
        <taxon>Lipomycetes</taxon>
        <taxon>Lipomycetales</taxon>
        <taxon>Lipomycetaceae</taxon>
        <taxon>Lipomyces</taxon>
    </lineage>
</organism>
<sequence>MTTIVAFGGRYSLKHRCNRFRNYKALFTNRTHVHCCKYRRLSYNPVEQIATVVTIQRALHEVAAIEFGSLITRRVREYLGNHKPDEEWRIFGSGSTTMTGKYAKGSKEPDGSFMYADKDHGSVLQLVTEVGFSEQHAALLRSKDTWIQGHDLKAVVLICVNETPRFESPKAAYEVKDVAVELATMRGSYIAMQRNMEGEISGPIEYRGHRWFGKFSDAFIEWLIKDGRLDDPLPMTIGLKISDFFSEDGWAAANIPDSDVPFDSGGYVSALLESRLATAEERFHDFVSR</sequence>
<proteinExistence type="predicted"/>
<accession>A0AAD7QP26</accession>
<dbReference type="GeneID" id="80885564"/>
<dbReference type="RefSeq" id="XP_056042313.1">
    <property type="nucleotide sequence ID" value="XM_056190398.1"/>
</dbReference>
<dbReference type="Proteomes" id="UP001217417">
    <property type="component" value="Unassembled WGS sequence"/>
</dbReference>
<reference evidence="1" key="1">
    <citation type="submission" date="2023-03" db="EMBL/GenBank/DDBJ databases">
        <title>Near-Complete genome sequence of Lipomyces tetrasporous NRRL Y-64009, an oleaginous yeast capable of growing on lignocellulosic hydrolysates.</title>
        <authorList>
            <consortium name="Lawrence Berkeley National Laboratory"/>
            <person name="Jagtap S.S."/>
            <person name="Liu J.-J."/>
            <person name="Walukiewicz H.E."/>
            <person name="Pangilinan J."/>
            <person name="Lipzen A."/>
            <person name="Ahrendt S."/>
            <person name="Koriabine M."/>
            <person name="Cobaugh K."/>
            <person name="Salamov A."/>
            <person name="Yoshinaga Y."/>
            <person name="Ng V."/>
            <person name="Daum C."/>
            <person name="Grigoriev I.V."/>
            <person name="Slininger P.J."/>
            <person name="Dien B.S."/>
            <person name="Jin Y.-S."/>
            <person name="Rao C.V."/>
        </authorList>
    </citation>
    <scope>NUCLEOTIDE SEQUENCE</scope>
    <source>
        <strain evidence="1">NRRL Y-64009</strain>
    </source>
</reference>
<evidence type="ECO:0000313" key="2">
    <source>
        <dbReference type="Proteomes" id="UP001217417"/>
    </source>
</evidence>
<comment type="caution">
    <text evidence="1">The sequence shown here is derived from an EMBL/GenBank/DDBJ whole genome shotgun (WGS) entry which is preliminary data.</text>
</comment>
<protein>
    <submittedName>
        <fullName evidence="1">Uncharacterized protein</fullName>
    </submittedName>
</protein>
<dbReference type="AlphaFoldDB" id="A0AAD7QP26"/>
<name>A0AAD7QP26_9ASCO</name>
<evidence type="ECO:0000313" key="1">
    <source>
        <dbReference type="EMBL" id="KAJ8098863.1"/>
    </source>
</evidence>
<keyword evidence="2" id="KW-1185">Reference proteome</keyword>